<evidence type="ECO:0000313" key="1">
    <source>
        <dbReference type="EMBL" id="PWN50490.1"/>
    </source>
</evidence>
<reference evidence="1 2" key="1">
    <citation type="journal article" date="2018" name="Mol. Biol. Evol.">
        <title>Broad Genomic Sampling Reveals a Smut Pathogenic Ancestry of the Fungal Clade Ustilaginomycotina.</title>
        <authorList>
            <person name="Kijpornyongpan T."/>
            <person name="Mondo S.J."/>
            <person name="Barry K."/>
            <person name="Sandor L."/>
            <person name="Lee J."/>
            <person name="Lipzen A."/>
            <person name="Pangilinan J."/>
            <person name="LaButti K."/>
            <person name="Hainaut M."/>
            <person name="Henrissat B."/>
            <person name="Grigoriev I.V."/>
            <person name="Spatafora J.W."/>
            <person name="Aime M.C."/>
        </authorList>
    </citation>
    <scope>NUCLEOTIDE SEQUENCE [LARGE SCALE GENOMIC DNA]</scope>
    <source>
        <strain evidence="1 2">SA 807</strain>
    </source>
</reference>
<evidence type="ECO:0000313" key="2">
    <source>
        <dbReference type="Proteomes" id="UP000245626"/>
    </source>
</evidence>
<keyword evidence="2" id="KW-1185">Reference proteome</keyword>
<name>A0ACD0NXM8_9BASI</name>
<accession>A0ACD0NXM8</accession>
<organism evidence="1 2">
    <name type="scientific">Violaceomyces palustris</name>
    <dbReference type="NCBI Taxonomy" id="1673888"/>
    <lineage>
        <taxon>Eukaryota</taxon>
        <taxon>Fungi</taxon>
        <taxon>Dikarya</taxon>
        <taxon>Basidiomycota</taxon>
        <taxon>Ustilaginomycotina</taxon>
        <taxon>Ustilaginomycetes</taxon>
        <taxon>Violaceomycetales</taxon>
        <taxon>Violaceomycetaceae</taxon>
        <taxon>Violaceomyces</taxon>
    </lineage>
</organism>
<gene>
    <name evidence="1" type="ORF">IE53DRAFT_387184</name>
</gene>
<protein>
    <submittedName>
        <fullName evidence="1">Uncharacterized protein</fullName>
    </submittedName>
</protein>
<proteinExistence type="predicted"/>
<dbReference type="Proteomes" id="UP000245626">
    <property type="component" value="Unassembled WGS sequence"/>
</dbReference>
<dbReference type="EMBL" id="KZ819926">
    <property type="protein sequence ID" value="PWN50490.1"/>
    <property type="molecule type" value="Genomic_DNA"/>
</dbReference>
<sequence length="158" mass="17331">MSLFLLLLLLLLLLTSALSLLPVHVSPFRPFSLFPFFLFSPSLSLRDMELLCLSSCNARRAPSPPSSPPPSPRERLSALDIYRIPIGIPPLALCFPPSPPHLKPSDSQPHLPTVSNHPEVSCDLNPALARSLAHTNNSLTPSTHPTHLSPREEEEIRG</sequence>